<dbReference type="GO" id="GO:0003779">
    <property type="term" value="F:actin binding"/>
    <property type="evidence" value="ECO:0007669"/>
    <property type="project" value="UniProtKB-KW"/>
</dbReference>
<dbReference type="GO" id="GO:0030042">
    <property type="term" value="P:actin filament depolymerization"/>
    <property type="evidence" value="ECO:0007669"/>
    <property type="project" value="InterPro"/>
</dbReference>
<gene>
    <name evidence="4" type="ORF">CTEN210_04822</name>
</gene>
<evidence type="ECO:0000256" key="2">
    <source>
        <dbReference type="ARBA" id="ARBA00023203"/>
    </source>
</evidence>
<dbReference type="PANTHER" id="PTHR11913">
    <property type="entry name" value="COFILIN-RELATED"/>
    <property type="match status" value="1"/>
</dbReference>
<proteinExistence type="inferred from homology"/>
<dbReference type="EMBL" id="BLLK01000027">
    <property type="protein sequence ID" value="GFH48346.1"/>
    <property type="molecule type" value="Genomic_DNA"/>
</dbReference>
<dbReference type="InterPro" id="IPR029006">
    <property type="entry name" value="ADF-H/Gelsolin-like_dom_sf"/>
</dbReference>
<name>A0AAD3H2X9_9STRA</name>
<evidence type="ECO:0000313" key="5">
    <source>
        <dbReference type="Proteomes" id="UP001054902"/>
    </source>
</evidence>
<comment type="caution">
    <text evidence="4">The sequence shown here is derived from an EMBL/GenBank/DDBJ whole genome shotgun (WGS) entry which is preliminary data.</text>
</comment>
<protein>
    <submittedName>
        <fullName evidence="4">The actin binding protein cofilin-like protein</fullName>
    </submittedName>
</protein>
<keyword evidence="2" id="KW-0009">Actin-binding</keyword>
<dbReference type="SUPFAM" id="SSF55753">
    <property type="entry name" value="Actin depolymerizing proteins"/>
    <property type="match status" value="1"/>
</dbReference>
<feature type="domain" description="ADF-H" evidence="3">
    <location>
        <begin position="2"/>
        <end position="140"/>
    </location>
</feature>
<comment type="similarity">
    <text evidence="1">Belongs to the actin-binding proteins ADF family.</text>
</comment>
<evidence type="ECO:0000256" key="1">
    <source>
        <dbReference type="ARBA" id="ARBA00006844"/>
    </source>
</evidence>
<dbReference type="InterPro" id="IPR017904">
    <property type="entry name" value="ADF/Cofilin"/>
</dbReference>
<dbReference type="SMART" id="SM00102">
    <property type="entry name" value="ADF"/>
    <property type="match status" value="1"/>
</dbReference>
<evidence type="ECO:0000259" key="3">
    <source>
        <dbReference type="PROSITE" id="PS51263"/>
    </source>
</evidence>
<dbReference type="PROSITE" id="PS51263">
    <property type="entry name" value="ADF_H"/>
    <property type="match status" value="1"/>
</dbReference>
<dbReference type="CDD" id="cd11286">
    <property type="entry name" value="ADF_cofilin_like"/>
    <property type="match status" value="1"/>
</dbReference>
<dbReference type="Gene3D" id="3.40.20.10">
    <property type="entry name" value="Severin"/>
    <property type="match status" value="1"/>
</dbReference>
<dbReference type="Proteomes" id="UP001054902">
    <property type="component" value="Unassembled WGS sequence"/>
</dbReference>
<evidence type="ECO:0000313" key="4">
    <source>
        <dbReference type="EMBL" id="GFH48346.1"/>
    </source>
</evidence>
<dbReference type="GO" id="GO:0015629">
    <property type="term" value="C:actin cytoskeleton"/>
    <property type="evidence" value="ECO:0007669"/>
    <property type="project" value="InterPro"/>
</dbReference>
<dbReference type="InterPro" id="IPR002108">
    <property type="entry name" value="ADF-H"/>
</dbReference>
<accession>A0AAD3H2X9</accession>
<organism evidence="4 5">
    <name type="scientific">Chaetoceros tenuissimus</name>
    <dbReference type="NCBI Taxonomy" id="426638"/>
    <lineage>
        <taxon>Eukaryota</taxon>
        <taxon>Sar</taxon>
        <taxon>Stramenopiles</taxon>
        <taxon>Ochrophyta</taxon>
        <taxon>Bacillariophyta</taxon>
        <taxon>Coscinodiscophyceae</taxon>
        <taxon>Chaetocerotophycidae</taxon>
        <taxon>Chaetocerotales</taxon>
        <taxon>Chaetocerotaceae</taxon>
        <taxon>Chaetoceros</taxon>
    </lineage>
</organism>
<sequence>MSTGVVCEPDIPATFEDFKLQKGDFKGVEFITYKISDCKTKIVIDKTGEAGQSFDDFVACLPENDCRYAAVDVKFTTSDGRATSKLVFITWIPDTASIRPKMMYAASKKVLQNELVGIGIIINANDFSDLDYESAVKPEVAKFA</sequence>
<keyword evidence="5" id="KW-1185">Reference proteome</keyword>
<reference evidence="4 5" key="1">
    <citation type="journal article" date="2021" name="Sci. Rep.">
        <title>The genome of the diatom Chaetoceros tenuissimus carries an ancient integrated fragment of an extant virus.</title>
        <authorList>
            <person name="Hongo Y."/>
            <person name="Kimura K."/>
            <person name="Takaki Y."/>
            <person name="Yoshida Y."/>
            <person name="Baba S."/>
            <person name="Kobayashi G."/>
            <person name="Nagasaki K."/>
            <person name="Hano T."/>
            <person name="Tomaru Y."/>
        </authorList>
    </citation>
    <scope>NUCLEOTIDE SEQUENCE [LARGE SCALE GENOMIC DNA]</scope>
    <source>
        <strain evidence="4 5">NIES-3715</strain>
    </source>
</reference>
<dbReference type="AlphaFoldDB" id="A0AAD3H2X9"/>
<dbReference type="Pfam" id="PF00241">
    <property type="entry name" value="Cofilin_ADF"/>
    <property type="match status" value="1"/>
</dbReference>